<reference evidence="2 3" key="1">
    <citation type="submission" date="2022-05" db="EMBL/GenBank/DDBJ databases">
        <authorList>
            <person name="Zhou X."/>
            <person name="Li K."/>
            <person name="Man Y."/>
        </authorList>
    </citation>
    <scope>NUCLEOTIDE SEQUENCE [LARGE SCALE GENOMIC DNA]</scope>
    <source>
        <strain evidence="2 3">MS405</strain>
    </source>
</reference>
<dbReference type="InterPro" id="IPR037119">
    <property type="entry name" value="Haem_oxidase_HugZ-like_sf"/>
</dbReference>
<dbReference type="InterPro" id="IPR019595">
    <property type="entry name" value="DUF2470"/>
</dbReference>
<evidence type="ECO:0000313" key="3">
    <source>
        <dbReference type="Proteomes" id="UP000829992"/>
    </source>
</evidence>
<protein>
    <submittedName>
        <fullName evidence="2">DUF2470 domain-containing protein</fullName>
    </submittedName>
</protein>
<sequence length="243" mass="26607">MRPHSTRITQPTPAERVHAILHAAQSMTVISDGSHTEVHRLDGAGAGHIHLHAPGQDTPASPQERRPVRLEFTDIAPTAVRDRLRARVTVTGLLTAPYSDESDQSTCMEFGQALLEDDQGRHFVSLDELCSVPPDPITGSEAEMLTHLVDSHQELVPLLVRLVQPQPEKGMLRAVPLAMDRYGVTLRLEYPTTHLDVRLPFATPVSDIDQAGPQIRGLLAAARRASHGQRWMSAPGPSGRPRP</sequence>
<dbReference type="SUPFAM" id="SSF50475">
    <property type="entry name" value="FMN-binding split barrel"/>
    <property type="match status" value="1"/>
</dbReference>
<feature type="domain" description="DUF2470" evidence="1">
    <location>
        <begin position="142"/>
        <end position="214"/>
    </location>
</feature>
<dbReference type="Proteomes" id="UP000829992">
    <property type="component" value="Chromosome"/>
</dbReference>
<dbReference type="Pfam" id="PF10615">
    <property type="entry name" value="DUF2470"/>
    <property type="match status" value="1"/>
</dbReference>
<dbReference type="Gene3D" id="3.20.180.10">
    <property type="entry name" value="PNP-oxidase-like"/>
    <property type="match status" value="1"/>
</dbReference>
<dbReference type="RefSeq" id="WP_249585280.1">
    <property type="nucleotide sequence ID" value="NZ_BAAAQL010000045.1"/>
</dbReference>
<dbReference type="EMBL" id="CP097289">
    <property type="protein sequence ID" value="UQT53782.1"/>
    <property type="molecule type" value="Genomic_DNA"/>
</dbReference>
<proteinExistence type="predicted"/>
<organism evidence="2 3">
    <name type="scientific">Streptomyces durmitorensis</name>
    <dbReference type="NCBI Taxonomy" id="319947"/>
    <lineage>
        <taxon>Bacteria</taxon>
        <taxon>Bacillati</taxon>
        <taxon>Actinomycetota</taxon>
        <taxon>Actinomycetes</taxon>
        <taxon>Kitasatosporales</taxon>
        <taxon>Streptomycetaceae</taxon>
        <taxon>Streptomyces</taxon>
    </lineage>
</organism>
<keyword evidence="3" id="KW-1185">Reference proteome</keyword>
<evidence type="ECO:0000259" key="1">
    <source>
        <dbReference type="Pfam" id="PF10615"/>
    </source>
</evidence>
<gene>
    <name evidence="2" type="ORF">M4V62_01115</name>
</gene>
<evidence type="ECO:0000313" key="2">
    <source>
        <dbReference type="EMBL" id="UQT53782.1"/>
    </source>
</evidence>
<accession>A0ABY4PK79</accession>
<name>A0ABY4PK79_9ACTN</name>